<dbReference type="GO" id="GO:0005737">
    <property type="term" value="C:cytoplasm"/>
    <property type="evidence" value="ECO:0007669"/>
    <property type="project" value="TreeGrafter"/>
</dbReference>
<dbReference type="InterPro" id="IPR004408">
    <property type="entry name" value="Biotin_CoA_COase_ligase"/>
</dbReference>
<feature type="domain" description="BPL/LPL catalytic" evidence="4">
    <location>
        <begin position="1"/>
        <end position="163"/>
    </location>
</feature>
<dbReference type="SUPFAM" id="SSF50037">
    <property type="entry name" value="C-terminal domain of transcriptional repressors"/>
    <property type="match status" value="1"/>
</dbReference>
<dbReference type="Proteomes" id="UP000001400">
    <property type="component" value="Chromosome"/>
</dbReference>
<dbReference type="InterPro" id="IPR045864">
    <property type="entry name" value="aa-tRNA-synth_II/BPL/LPL"/>
</dbReference>
<sequence>MGFQVIYFPYVSSTQEIAKNILMDRVAIVADEQNAGRGRRGRIWHSPPGGLWITAILKSTLEPQILSLVGGIAIAKALEKKGYKACLKWPNDVIYKGKKLAGVIGEHYKGYILLGMGINLQNDIPEEIRDIAINIPNLPRDDLLPTLLETLEDEIAKERDEIIKDWKKYNCTLGKKVKIVEDESFVGLAKDLTPEGFLLVEKEGEIKKVVAGDVIILQ</sequence>
<accession>D3T9H4</accession>
<evidence type="ECO:0000313" key="5">
    <source>
        <dbReference type="EMBL" id="ADD08753.1"/>
    </source>
</evidence>
<dbReference type="NCBIfam" id="TIGR00121">
    <property type="entry name" value="birA_ligase"/>
    <property type="match status" value="1"/>
</dbReference>
<dbReference type="InterPro" id="IPR003142">
    <property type="entry name" value="BPL_C"/>
</dbReference>
<dbReference type="SUPFAM" id="SSF55681">
    <property type="entry name" value="Class II aaRS and biotin synthetases"/>
    <property type="match status" value="1"/>
</dbReference>
<dbReference type="InterPro" id="IPR004143">
    <property type="entry name" value="BPL_LPL_catalytic"/>
</dbReference>
<evidence type="ECO:0000256" key="2">
    <source>
        <dbReference type="ARBA" id="ARBA00022741"/>
    </source>
</evidence>
<keyword evidence="2" id="KW-0547">Nucleotide-binding</keyword>
<dbReference type="InterPro" id="IPR008988">
    <property type="entry name" value="Transcriptional_repressor_C"/>
</dbReference>
<proteinExistence type="predicted"/>
<dbReference type="HOGENOM" id="CLU_051096_3_0_2"/>
<dbReference type="Gene3D" id="2.30.30.100">
    <property type="match status" value="1"/>
</dbReference>
<name>D3T9H4_ACIB4</name>
<dbReference type="EMBL" id="CP001941">
    <property type="protein sequence ID" value="ADD08753.1"/>
    <property type="molecule type" value="Genomic_DNA"/>
</dbReference>
<dbReference type="Pfam" id="PF02237">
    <property type="entry name" value="BPL_C"/>
    <property type="match status" value="1"/>
</dbReference>
<keyword evidence="3" id="KW-0067">ATP-binding</keyword>
<dbReference type="AlphaFoldDB" id="D3T9H4"/>
<evidence type="ECO:0000313" key="6">
    <source>
        <dbReference type="Proteomes" id="UP000001400"/>
    </source>
</evidence>
<organism evidence="5 6">
    <name type="scientific">Aciduliprofundum boonei (strain DSM 19572 / T469)</name>
    <dbReference type="NCBI Taxonomy" id="439481"/>
    <lineage>
        <taxon>Archaea</taxon>
        <taxon>Methanobacteriati</taxon>
        <taxon>Thermoplasmatota</taxon>
        <taxon>DHVE2 group</taxon>
        <taxon>Candidatus Aciduliprofundum</taxon>
    </lineage>
</organism>
<keyword evidence="1 5" id="KW-0436">Ligase</keyword>
<protein>
    <submittedName>
        <fullName evidence="5">Biotin/acetyl-CoA-carboxylase ligase</fullName>
    </submittedName>
</protein>
<keyword evidence="6" id="KW-1185">Reference proteome</keyword>
<dbReference type="GO" id="GO:0005524">
    <property type="term" value="F:ATP binding"/>
    <property type="evidence" value="ECO:0007669"/>
    <property type="project" value="UniProtKB-KW"/>
</dbReference>
<evidence type="ECO:0000256" key="1">
    <source>
        <dbReference type="ARBA" id="ARBA00022598"/>
    </source>
</evidence>
<dbReference type="Gene3D" id="3.30.930.10">
    <property type="entry name" value="Bira Bifunctional Protein, Domain 2"/>
    <property type="match status" value="1"/>
</dbReference>
<dbReference type="PROSITE" id="PS51733">
    <property type="entry name" value="BPL_LPL_CATALYTIC"/>
    <property type="match status" value="1"/>
</dbReference>
<dbReference type="CDD" id="cd16442">
    <property type="entry name" value="BPL"/>
    <property type="match status" value="1"/>
</dbReference>
<reference evidence="5" key="1">
    <citation type="submission" date="2010-02" db="EMBL/GenBank/DDBJ databases">
        <title>Complete sequence of Aciduliprofundum boonei T469.</title>
        <authorList>
            <consortium name="US DOE Joint Genome Institute"/>
            <person name="Lucas S."/>
            <person name="Copeland A."/>
            <person name="Lapidus A."/>
            <person name="Cheng J.-F."/>
            <person name="Bruce D."/>
            <person name="Goodwin L."/>
            <person name="Pitluck S."/>
            <person name="Saunders E."/>
            <person name="Detter J.C."/>
            <person name="Han C."/>
            <person name="Tapia R."/>
            <person name="Land M."/>
            <person name="Hauser L."/>
            <person name="Kyrpides N."/>
            <person name="Mikhailova N."/>
            <person name="Flores G."/>
            <person name="Reysenbach A.-L."/>
            <person name="Woyke T."/>
        </authorList>
    </citation>
    <scope>NUCLEOTIDE SEQUENCE</scope>
    <source>
        <strain evidence="5">T469</strain>
    </source>
</reference>
<evidence type="ECO:0000259" key="4">
    <source>
        <dbReference type="PROSITE" id="PS51733"/>
    </source>
</evidence>
<evidence type="ECO:0000256" key="3">
    <source>
        <dbReference type="ARBA" id="ARBA00022840"/>
    </source>
</evidence>
<dbReference type="KEGG" id="abi:Aboo_0944"/>
<dbReference type="PANTHER" id="PTHR12835:SF5">
    <property type="entry name" value="BIOTIN--PROTEIN LIGASE"/>
    <property type="match status" value="1"/>
</dbReference>
<gene>
    <name evidence="5" type="ordered locus">Aboo_0944</name>
</gene>
<dbReference type="GeneID" id="8827897"/>
<dbReference type="Pfam" id="PF03099">
    <property type="entry name" value="BPL_LplA_LipB"/>
    <property type="match status" value="1"/>
</dbReference>
<dbReference type="PANTHER" id="PTHR12835">
    <property type="entry name" value="BIOTIN PROTEIN LIGASE"/>
    <property type="match status" value="1"/>
</dbReference>
<dbReference type="RefSeq" id="WP_012997269.1">
    <property type="nucleotide sequence ID" value="NC_013926.1"/>
</dbReference>
<dbReference type="GO" id="GO:0004077">
    <property type="term" value="F:biotin--[biotin carboxyl-carrier protein] ligase activity"/>
    <property type="evidence" value="ECO:0007669"/>
    <property type="project" value="InterPro"/>
</dbReference>